<evidence type="ECO:0000256" key="4">
    <source>
        <dbReference type="ARBA" id="ARBA00023180"/>
    </source>
</evidence>
<keyword evidence="4" id="KW-0325">Glycoprotein</keyword>
<evidence type="ECO:0000256" key="6">
    <source>
        <dbReference type="ARBA" id="ARBA00048679"/>
    </source>
</evidence>
<dbReference type="PANTHER" id="PTHR33138">
    <property type="entry name" value="OS01G0690200 PROTEIN"/>
    <property type="match status" value="1"/>
</dbReference>
<dbReference type="Pfam" id="PF13947">
    <property type="entry name" value="GUB_WAK_bind"/>
    <property type="match status" value="1"/>
</dbReference>
<evidence type="ECO:0000256" key="7">
    <source>
        <dbReference type="SAM" id="SignalP"/>
    </source>
</evidence>
<organism evidence="10 11">
    <name type="scientific">Actinidia rufa</name>
    <dbReference type="NCBI Taxonomy" id="165716"/>
    <lineage>
        <taxon>Eukaryota</taxon>
        <taxon>Viridiplantae</taxon>
        <taxon>Streptophyta</taxon>
        <taxon>Embryophyta</taxon>
        <taxon>Tracheophyta</taxon>
        <taxon>Spermatophyta</taxon>
        <taxon>Magnoliopsida</taxon>
        <taxon>eudicotyledons</taxon>
        <taxon>Gunneridae</taxon>
        <taxon>Pentapetalae</taxon>
        <taxon>asterids</taxon>
        <taxon>Ericales</taxon>
        <taxon>Actinidiaceae</taxon>
        <taxon>Actinidia</taxon>
    </lineage>
</organism>
<dbReference type="EMBL" id="BJWL01000003">
    <property type="protein sequence ID" value="GFY84784.1"/>
    <property type="molecule type" value="Genomic_DNA"/>
</dbReference>
<dbReference type="GO" id="GO:0004674">
    <property type="term" value="F:protein serine/threonine kinase activity"/>
    <property type="evidence" value="ECO:0007669"/>
    <property type="project" value="UniProtKB-EC"/>
</dbReference>
<dbReference type="OrthoDB" id="1507006at2759"/>
<protein>
    <recommendedName>
        <fullName evidence="2">non-specific serine/threonine protein kinase</fullName>
        <ecNumber evidence="2">2.7.11.1</ecNumber>
    </recommendedName>
</protein>
<comment type="catalytic activity">
    <reaction evidence="6">
        <text>L-seryl-[protein] + ATP = O-phospho-L-seryl-[protein] + ADP + H(+)</text>
        <dbReference type="Rhea" id="RHEA:17989"/>
        <dbReference type="Rhea" id="RHEA-COMP:9863"/>
        <dbReference type="Rhea" id="RHEA-COMP:11604"/>
        <dbReference type="ChEBI" id="CHEBI:15378"/>
        <dbReference type="ChEBI" id="CHEBI:29999"/>
        <dbReference type="ChEBI" id="CHEBI:30616"/>
        <dbReference type="ChEBI" id="CHEBI:83421"/>
        <dbReference type="ChEBI" id="CHEBI:456216"/>
        <dbReference type="EC" id="2.7.11.1"/>
    </reaction>
</comment>
<evidence type="ECO:0000256" key="3">
    <source>
        <dbReference type="ARBA" id="ARBA00022729"/>
    </source>
</evidence>
<evidence type="ECO:0000256" key="2">
    <source>
        <dbReference type="ARBA" id="ARBA00012513"/>
    </source>
</evidence>
<sequence length="269" mass="29401">MGPMIFSFLVSFTTLSLSALVTLSYSDELFYHNCGNSFKCGSIAGVGYPFHGYEEPEYCGYPGLVLACKNNIPTIRIVNVEYRVLDIDQTTKTMRIAREDMMGDVCKLDLVNTTLDDSPFEFSSSYTNLNFMYGCHFSVFPNLIQIPSCNISGNEVFLLPETGFFNLGCESKITVPVEGWDMAMNLSNLGQAIQSGFKVRWKVDSEKCRYCAGSGGRCGYDFVTNRTTCYCPNPPYAAETCSGALPTAAGALPTTAPTAPTVPGMLLCL</sequence>
<keyword evidence="11" id="KW-1185">Reference proteome</keyword>
<evidence type="ECO:0000313" key="10">
    <source>
        <dbReference type="EMBL" id="GFY84784.1"/>
    </source>
</evidence>
<gene>
    <name evidence="10" type="ORF">Acr_03g0015580</name>
</gene>
<evidence type="ECO:0000256" key="5">
    <source>
        <dbReference type="ARBA" id="ARBA00047899"/>
    </source>
</evidence>
<evidence type="ECO:0000313" key="11">
    <source>
        <dbReference type="Proteomes" id="UP000585474"/>
    </source>
</evidence>
<keyword evidence="3 7" id="KW-0732">Signal</keyword>
<comment type="subcellular location">
    <subcellularLocation>
        <location evidence="1">Membrane</location>
        <topology evidence="1">Single-pass membrane protein</topology>
    </subcellularLocation>
</comment>
<dbReference type="Pfam" id="PF14380">
    <property type="entry name" value="WAK_assoc"/>
    <property type="match status" value="1"/>
</dbReference>
<dbReference type="InterPro" id="IPR032872">
    <property type="entry name" value="WAK_assoc_C"/>
</dbReference>
<feature type="domain" description="Wall-associated receptor kinase C-terminal" evidence="9">
    <location>
        <begin position="168"/>
        <end position="233"/>
    </location>
</feature>
<name>A0A7J0EE63_9ERIC</name>
<feature type="chain" id="PRO_5029494375" description="non-specific serine/threonine protein kinase" evidence="7">
    <location>
        <begin position="19"/>
        <end position="269"/>
    </location>
</feature>
<dbReference type="EC" id="2.7.11.1" evidence="2"/>
<evidence type="ECO:0000259" key="9">
    <source>
        <dbReference type="Pfam" id="PF14380"/>
    </source>
</evidence>
<dbReference type="Proteomes" id="UP000585474">
    <property type="component" value="Unassembled WGS sequence"/>
</dbReference>
<reference evidence="10 11" key="1">
    <citation type="submission" date="2019-07" db="EMBL/GenBank/DDBJ databases">
        <title>De Novo Assembly of kiwifruit Actinidia rufa.</title>
        <authorList>
            <person name="Sugita-Konishi S."/>
            <person name="Sato K."/>
            <person name="Mori E."/>
            <person name="Abe Y."/>
            <person name="Kisaki G."/>
            <person name="Hamano K."/>
            <person name="Suezawa K."/>
            <person name="Otani M."/>
            <person name="Fukuda T."/>
            <person name="Manabe T."/>
            <person name="Gomi K."/>
            <person name="Tabuchi M."/>
            <person name="Akimitsu K."/>
            <person name="Kataoka I."/>
        </authorList>
    </citation>
    <scope>NUCLEOTIDE SEQUENCE [LARGE SCALE GENOMIC DNA]</scope>
    <source>
        <strain evidence="11">cv. Fuchu</strain>
    </source>
</reference>
<dbReference type="PANTHER" id="PTHR33138:SF11">
    <property type="entry name" value="KINASE-LIKE PROTEIN"/>
    <property type="match status" value="1"/>
</dbReference>
<feature type="domain" description="Wall-associated receptor kinase galacturonan-binding" evidence="8">
    <location>
        <begin position="34"/>
        <end position="98"/>
    </location>
</feature>
<dbReference type="AlphaFoldDB" id="A0A7J0EE63"/>
<proteinExistence type="predicted"/>
<evidence type="ECO:0000259" key="8">
    <source>
        <dbReference type="Pfam" id="PF13947"/>
    </source>
</evidence>
<comment type="caution">
    <text evidence="10">The sequence shown here is derived from an EMBL/GenBank/DDBJ whole genome shotgun (WGS) entry which is preliminary data.</text>
</comment>
<dbReference type="GO" id="GO:0030247">
    <property type="term" value="F:polysaccharide binding"/>
    <property type="evidence" value="ECO:0007669"/>
    <property type="project" value="InterPro"/>
</dbReference>
<dbReference type="GO" id="GO:0016020">
    <property type="term" value="C:membrane"/>
    <property type="evidence" value="ECO:0007669"/>
    <property type="project" value="UniProtKB-SubCell"/>
</dbReference>
<dbReference type="InterPro" id="IPR025287">
    <property type="entry name" value="WAK_GUB"/>
</dbReference>
<evidence type="ECO:0000256" key="1">
    <source>
        <dbReference type="ARBA" id="ARBA00004167"/>
    </source>
</evidence>
<feature type="signal peptide" evidence="7">
    <location>
        <begin position="1"/>
        <end position="18"/>
    </location>
</feature>
<accession>A0A7J0EE63</accession>
<comment type="catalytic activity">
    <reaction evidence="5">
        <text>L-threonyl-[protein] + ATP = O-phospho-L-threonyl-[protein] + ADP + H(+)</text>
        <dbReference type="Rhea" id="RHEA:46608"/>
        <dbReference type="Rhea" id="RHEA-COMP:11060"/>
        <dbReference type="Rhea" id="RHEA-COMP:11605"/>
        <dbReference type="ChEBI" id="CHEBI:15378"/>
        <dbReference type="ChEBI" id="CHEBI:30013"/>
        <dbReference type="ChEBI" id="CHEBI:30616"/>
        <dbReference type="ChEBI" id="CHEBI:61977"/>
        <dbReference type="ChEBI" id="CHEBI:456216"/>
        <dbReference type="EC" id="2.7.11.1"/>
    </reaction>
</comment>